<name>A0A316UJM6_9BASI</name>
<comment type="catalytic activity">
    <reaction evidence="3">
        <text>a 5'-end (N(7)-methyl 5'-triphosphoguanosine)-ribonucleoside-ribonucleotide in mRNA + H2O = a (N(7)-methyl 5'-triphosphoguanosine)-nucleoside + a 5'-end phospho-ribonucleoside in mRNA + H(+)</text>
        <dbReference type="Rhea" id="RHEA:66928"/>
        <dbReference type="Rhea" id="RHEA-COMP:15692"/>
        <dbReference type="Rhea" id="RHEA-COMP:17313"/>
        <dbReference type="ChEBI" id="CHEBI:15377"/>
        <dbReference type="ChEBI" id="CHEBI:15378"/>
        <dbReference type="ChEBI" id="CHEBI:138282"/>
        <dbReference type="ChEBI" id="CHEBI:172876"/>
        <dbReference type="ChEBI" id="CHEBI:172877"/>
    </reaction>
    <physiologicalReaction direction="left-to-right" evidence="3">
        <dbReference type="Rhea" id="RHEA:66929"/>
    </physiologicalReaction>
</comment>
<dbReference type="GeneID" id="37026385"/>
<dbReference type="GO" id="GO:0000166">
    <property type="term" value="F:nucleotide binding"/>
    <property type="evidence" value="ECO:0007669"/>
    <property type="project" value="UniProtKB-KW"/>
</dbReference>
<evidence type="ECO:0000256" key="7">
    <source>
        <dbReference type="SAM" id="MobiDB-lite"/>
    </source>
</evidence>
<evidence type="ECO:0000256" key="3">
    <source>
        <dbReference type="ARBA" id="ARBA00044676"/>
    </source>
</evidence>
<evidence type="ECO:0000313" key="10">
    <source>
        <dbReference type="Proteomes" id="UP000245884"/>
    </source>
</evidence>
<dbReference type="RefSeq" id="XP_025360088.1">
    <property type="nucleotide sequence ID" value="XM_025504562.1"/>
</dbReference>
<keyword evidence="6" id="KW-0378">Hydrolase</keyword>
<keyword evidence="6" id="KW-0479">Metal-binding</keyword>
<dbReference type="OrthoDB" id="5853397at2759"/>
<proteinExistence type="inferred from homology"/>
<dbReference type="Proteomes" id="UP000245884">
    <property type="component" value="Unassembled WGS sequence"/>
</dbReference>
<dbReference type="EC" id="3.6.1.-" evidence="6"/>
<dbReference type="GO" id="GO:0000956">
    <property type="term" value="P:nuclear-transcribed mRNA catabolic process"/>
    <property type="evidence" value="ECO:0007669"/>
    <property type="project" value="TreeGrafter"/>
</dbReference>
<feature type="non-terminal residue" evidence="9">
    <location>
        <position position="1"/>
    </location>
</feature>
<dbReference type="Pfam" id="PF08652">
    <property type="entry name" value="RAI1"/>
    <property type="match status" value="1"/>
</dbReference>
<keyword evidence="6" id="KW-0540">Nuclease</keyword>
<feature type="domain" description="RAI1-like" evidence="8">
    <location>
        <begin position="1"/>
        <end position="364"/>
    </location>
</feature>
<dbReference type="GO" id="GO:0004518">
    <property type="term" value="F:nuclease activity"/>
    <property type="evidence" value="ECO:0007669"/>
    <property type="project" value="UniProtKB-KW"/>
</dbReference>
<comment type="subcellular location">
    <subcellularLocation>
        <location evidence="6">Nucleus</location>
    </subcellularLocation>
</comment>
<feature type="region of interest" description="Disordered" evidence="7">
    <location>
        <begin position="298"/>
        <end position="323"/>
    </location>
</feature>
<organism evidence="9 10">
    <name type="scientific">Jaminaea rosea</name>
    <dbReference type="NCBI Taxonomy" id="1569628"/>
    <lineage>
        <taxon>Eukaryota</taxon>
        <taxon>Fungi</taxon>
        <taxon>Dikarya</taxon>
        <taxon>Basidiomycota</taxon>
        <taxon>Ustilaginomycotina</taxon>
        <taxon>Exobasidiomycetes</taxon>
        <taxon>Microstromatales</taxon>
        <taxon>Microstromatales incertae sedis</taxon>
        <taxon>Jaminaea</taxon>
    </lineage>
</organism>
<gene>
    <name evidence="9" type="ORF">BDZ90DRAFT_223166</name>
</gene>
<comment type="catalytic activity">
    <reaction evidence="4">
        <text>a 5'-end triphospho-ribonucleoside in mRNA + H2O = a 5'-end phospho-ribonucleoside in mRNA + diphosphate + H(+)</text>
        <dbReference type="Rhea" id="RHEA:78683"/>
        <dbReference type="Rhea" id="RHEA-COMP:15692"/>
        <dbReference type="Rhea" id="RHEA-COMP:17164"/>
        <dbReference type="ChEBI" id="CHEBI:15377"/>
        <dbReference type="ChEBI" id="CHEBI:15378"/>
        <dbReference type="ChEBI" id="CHEBI:33019"/>
        <dbReference type="ChEBI" id="CHEBI:138282"/>
        <dbReference type="ChEBI" id="CHEBI:167618"/>
    </reaction>
    <physiologicalReaction direction="left-to-right" evidence="4">
        <dbReference type="Rhea" id="RHEA:78684"/>
    </physiologicalReaction>
</comment>
<comment type="catalytic activity">
    <reaction evidence="5">
        <text>a 5'-end NAD(+)-phospho-ribonucleoside in mRNA + H2O = a 5'-end phospho-ribonucleoside in mRNA + NAD(+) + H(+)</text>
        <dbReference type="Rhea" id="RHEA:60880"/>
        <dbReference type="Rhea" id="RHEA-COMP:15692"/>
        <dbReference type="Rhea" id="RHEA-COMP:15698"/>
        <dbReference type="ChEBI" id="CHEBI:15377"/>
        <dbReference type="ChEBI" id="CHEBI:15378"/>
        <dbReference type="ChEBI" id="CHEBI:57540"/>
        <dbReference type="ChEBI" id="CHEBI:138282"/>
        <dbReference type="ChEBI" id="CHEBI:144029"/>
    </reaction>
    <physiologicalReaction direction="left-to-right" evidence="5">
        <dbReference type="Rhea" id="RHEA:60881"/>
    </physiologicalReaction>
</comment>
<keyword evidence="6" id="KW-0539">Nucleus</keyword>
<comment type="function">
    <text evidence="6">Decapping enzyme for NAD-capped RNAs: specifically hydrolyzes the nicotinamide adenine dinucleotide (NAD) cap from a subset of RNAs by removing the entire NAD moiety from the 5'-end of an NAD-capped RNA.</text>
</comment>
<dbReference type="GO" id="GO:0034353">
    <property type="term" value="F:mRNA 5'-diphosphatase activity"/>
    <property type="evidence" value="ECO:0007669"/>
    <property type="project" value="TreeGrafter"/>
</dbReference>
<dbReference type="AlphaFoldDB" id="A0A316UJM6"/>
<dbReference type="STRING" id="1569628.A0A316UJM6"/>
<dbReference type="GO" id="GO:0003723">
    <property type="term" value="F:RNA binding"/>
    <property type="evidence" value="ECO:0007669"/>
    <property type="project" value="UniProtKB-KW"/>
</dbReference>
<dbReference type="InterPro" id="IPR039039">
    <property type="entry name" value="RAI1-like_fam"/>
</dbReference>
<keyword evidence="6" id="KW-0547">Nucleotide-binding</keyword>
<dbReference type="GO" id="GO:0005829">
    <property type="term" value="C:cytosol"/>
    <property type="evidence" value="ECO:0007669"/>
    <property type="project" value="TreeGrafter"/>
</dbReference>
<evidence type="ECO:0000259" key="8">
    <source>
        <dbReference type="Pfam" id="PF08652"/>
    </source>
</evidence>
<evidence type="ECO:0000256" key="2">
    <source>
        <dbReference type="ARBA" id="ARBA00006562"/>
    </source>
</evidence>
<dbReference type="EMBL" id="KZ819675">
    <property type="protein sequence ID" value="PWN25476.1"/>
    <property type="molecule type" value="Genomic_DNA"/>
</dbReference>
<comment type="similarity">
    <text evidence="2 6">Belongs to the DXO/Dom3Z family.</text>
</comment>
<evidence type="ECO:0000256" key="4">
    <source>
        <dbReference type="ARBA" id="ARBA00044692"/>
    </source>
</evidence>
<keyword evidence="6" id="KW-0694">RNA-binding</keyword>
<keyword evidence="10" id="KW-1185">Reference proteome</keyword>
<protein>
    <recommendedName>
        <fullName evidence="6">Decapping nuclease</fullName>
        <ecNumber evidence="6">3.6.1.-</ecNumber>
    </recommendedName>
</protein>
<evidence type="ECO:0000256" key="1">
    <source>
        <dbReference type="ARBA" id="ARBA00001968"/>
    </source>
</evidence>
<comment type="cofactor">
    <cofactor evidence="1 6">
        <name>a divalent metal cation</name>
        <dbReference type="ChEBI" id="CHEBI:60240"/>
    </cofactor>
</comment>
<accession>A0A316UJM6</accession>
<dbReference type="GO" id="GO:0046872">
    <property type="term" value="F:metal ion binding"/>
    <property type="evidence" value="ECO:0007669"/>
    <property type="project" value="UniProtKB-KW"/>
</dbReference>
<evidence type="ECO:0000256" key="6">
    <source>
        <dbReference type="RuleBase" id="RU367113"/>
    </source>
</evidence>
<evidence type="ECO:0000313" key="9">
    <source>
        <dbReference type="EMBL" id="PWN25476.1"/>
    </source>
</evidence>
<dbReference type="PANTHER" id="PTHR12395:SF9">
    <property type="entry name" value="DECAPPING AND EXORIBONUCLEASE PROTEIN"/>
    <property type="match status" value="1"/>
</dbReference>
<evidence type="ECO:0000256" key="5">
    <source>
        <dbReference type="ARBA" id="ARBA00048124"/>
    </source>
</evidence>
<sequence length="379" mass="43128">ITTFSYDGDRRLHHDDRSLMHFHLPPPNADLNRGYGQHISKDDTRNEHLDALCYSLMELGRDEALDRARRRADVVTWRGMATRMCTALYEQRDGWEMNAMLVQGTMYIEEHLSPQMLVEKAQRRQGPATSSREEGLARLTYHGSSFESWSTHTPSSRPFDYARDDPWSGIPNTNTQWCSVVKTRLGSSRLILGGEVDCVDERGQKVELKTSMVIRNERDTMRFEEKMLRFYMQSFLLGVGRVLVGFRDAKSGRLQATHDFSTLEIPKLVRGKPHAWDPQAGLNLADAMLNFARETILQDEEAKRGDGGGDDSDTAERNATPPVYRLSFSPTTHTLSVTRLTPQQVSNEVVGKGEGDIERVGFLPASFYEWAMQRQRPEA</sequence>
<dbReference type="InterPro" id="IPR013961">
    <property type="entry name" value="RAI1"/>
</dbReference>
<dbReference type="PANTHER" id="PTHR12395">
    <property type="entry name" value="DOM-3 RELATED"/>
    <property type="match status" value="1"/>
</dbReference>
<dbReference type="GO" id="GO:0110155">
    <property type="term" value="P:NAD-cap decapping"/>
    <property type="evidence" value="ECO:0007669"/>
    <property type="project" value="TreeGrafter"/>
</dbReference>
<reference evidence="9 10" key="1">
    <citation type="journal article" date="2018" name="Mol. Biol. Evol.">
        <title>Broad Genomic Sampling Reveals a Smut Pathogenic Ancestry of the Fungal Clade Ustilaginomycotina.</title>
        <authorList>
            <person name="Kijpornyongpan T."/>
            <person name="Mondo S.J."/>
            <person name="Barry K."/>
            <person name="Sandor L."/>
            <person name="Lee J."/>
            <person name="Lipzen A."/>
            <person name="Pangilinan J."/>
            <person name="LaButti K."/>
            <person name="Hainaut M."/>
            <person name="Henrissat B."/>
            <person name="Grigoriev I.V."/>
            <person name="Spatafora J.W."/>
            <person name="Aime M.C."/>
        </authorList>
    </citation>
    <scope>NUCLEOTIDE SEQUENCE [LARGE SCALE GENOMIC DNA]</scope>
    <source>
        <strain evidence="9 10">MCA 5214</strain>
    </source>
</reference>
<dbReference type="GO" id="GO:0005634">
    <property type="term" value="C:nucleus"/>
    <property type="evidence" value="ECO:0007669"/>
    <property type="project" value="UniProtKB-SubCell"/>
</dbReference>